<evidence type="ECO:0000313" key="2">
    <source>
        <dbReference type="Proteomes" id="UP001054945"/>
    </source>
</evidence>
<comment type="caution">
    <text evidence="1">The sequence shown here is derived from an EMBL/GenBank/DDBJ whole genome shotgun (WGS) entry which is preliminary data.</text>
</comment>
<reference evidence="1 2" key="1">
    <citation type="submission" date="2021-06" db="EMBL/GenBank/DDBJ databases">
        <title>Caerostris extrusa draft genome.</title>
        <authorList>
            <person name="Kono N."/>
            <person name="Arakawa K."/>
        </authorList>
    </citation>
    <scope>NUCLEOTIDE SEQUENCE [LARGE SCALE GENOMIC DNA]</scope>
</reference>
<protein>
    <recommendedName>
        <fullName evidence="3">LAGLIDADG homing endonuclease</fullName>
    </recommendedName>
</protein>
<organism evidence="1 2">
    <name type="scientific">Caerostris extrusa</name>
    <name type="common">Bark spider</name>
    <name type="synonym">Caerostris bankana</name>
    <dbReference type="NCBI Taxonomy" id="172846"/>
    <lineage>
        <taxon>Eukaryota</taxon>
        <taxon>Metazoa</taxon>
        <taxon>Ecdysozoa</taxon>
        <taxon>Arthropoda</taxon>
        <taxon>Chelicerata</taxon>
        <taxon>Arachnida</taxon>
        <taxon>Araneae</taxon>
        <taxon>Araneomorphae</taxon>
        <taxon>Entelegynae</taxon>
        <taxon>Araneoidea</taxon>
        <taxon>Araneidae</taxon>
        <taxon>Caerostris</taxon>
    </lineage>
</organism>
<gene>
    <name evidence="1" type="ORF">CEXT_383061</name>
</gene>
<keyword evidence="2" id="KW-1185">Reference proteome</keyword>
<dbReference type="AlphaFoldDB" id="A0AAV4XRJ6"/>
<dbReference type="Proteomes" id="UP001054945">
    <property type="component" value="Unassembled WGS sequence"/>
</dbReference>
<evidence type="ECO:0008006" key="3">
    <source>
        <dbReference type="Google" id="ProtNLM"/>
    </source>
</evidence>
<name>A0AAV4XRJ6_CAEEX</name>
<sequence length="106" mass="12270">MKTRPLLSSSLPNQKWPKLSHELTTLIPKLNISLSRGQFLRLTVDTEEEYSRLKSILTQRKIPFRTNNLRKDQPLKVVIRGFPACTDKDIIRTAISHLNYTVLDVI</sequence>
<accession>A0AAV4XRJ6</accession>
<proteinExistence type="predicted"/>
<dbReference type="EMBL" id="BPLR01018194">
    <property type="protein sequence ID" value="GIY97647.1"/>
    <property type="molecule type" value="Genomic_DNA"/>
</dbReference>
<evidence type="ECO:0000313" key="1">
    <source>
        <dbReference type="EMBL" id="GIY97647.1"/>
    </source>
</evidence>